<keyword evidence="5" id="KW-1185">Reference proteome</keyword>
<dbReference type="EMBL" id="KK102952">
    <property type="protein sequence ID" value="KIY96542.1"/>
    <property type="molecule type" value="Genomic_DNA"/>
</dbReference>
<dbReference type="GeneID" id="25728679"/>
<evidence type="ECO:0000256" key="2">
    <source>
        <dbReference type="ARBA" id="ARBA00023242"/>
    </source>
</evidence>
<evidence type="ECO:0000313" key="5">
    <source>
        <dbReference type="Proteomes" id="UP000054498"/>
    </source>
</evidence>
<dbReference type="KEGG" id="mng:MNEG_11419"/>
<dbReference type="GO" id="GO:0080008">
    <property type="term" value="C:Cul4-RING E3 ubiquitin ligase complex"/>
    <property type="evidence" value="ECO:0007669"/>
    <property type="project" value="TreeGrafter"/>
</dbReference>
<accession>A0A0D2J9V3</accession>
<gene>
    <name evidence="4" type="ORF">MNEG_11419</name>
</gene>
<dbReference type="STRING" id="145388.A0A0D2J9V3"/>
<dbReference type="GO" id="GO:0016567">
    <property type="term" value="P:protein ubiquitination"/>
    <property type="evidence" value="ECO:0007669"/>
    <property type="project" value="InterPro"/>
</dbReference>
<sequence length="467" mass="49286">MSSVHLAGRPLPALPAVISHEVILGLLRALDEGGADEQCFAAHRLAALLEAEEAKYRAVVGDPHANPSLRNHYTVGKILAFIKEEEDVYDKICDTWVQSRNATLEQQVAGLRLLLATLECWLFQYPLTEEALVERLGHWSVAGLEKAPLPGEGAPGGRQEMLEEARQAYALGVLSIALTNEEYADEAVRTPLVPAACRYLRRAVTAMAAGAPGGAAGSSGAAAAGASADDGPAAGGGEGESPEVAHVRQQRLLAALRCLMCTGEYVESLGPFLQFCGVDTVCTLLRHIRAASAAGGGARGGGGGGGAAAQRLGWLMHEALQVVCSLLAHRKFAELLVEAGGVQLLLALPRNQHSYPGLSLALFGLAALPLAFERACALPAPVPREMVAAALSLLTSGSDVARKNGALFLDHALSTRVVCKEFDSQEGLHRLLFPLRRLLALTREGGGMHPDVRTERQVRRGLEGRGV</sequence>
<dbReference type="PANTHER" id="PTHR13129:SF4">
    <property type="entry name" value="DDB1- AND CUL4-ASSOCIATED FACTOR 1"/>
    <property type="match status" value="1"/>
</dbReference>
<evidence type="ECO:0000313" key="4">
    <source>
        <dbReference type="EMBL" id="KIY96542.1"/>
    </source>
</evidence>
<dbReference type="InterPro" id="IPR011989">
    <property type="entry name" value="ARM-like"/>
</dbReference>
<dbReference type="GO" id="GO:0005634">
    <property type="term" value="C:nucleus"/>
    <property type="evidence" value="ECO:0007669"/>
    <property type="project" value="UniProtKB-SubCell"/>
</dbReference>
<evidence type="ECO:0000256" key="3">
    <source>
        <dbReference type="SAM" id="MobiDB-lite"/>
    </source>
</evidence>
<dbReference type="PANTHER" id="PTHR13129">
    <property type="entry name" value="VPRBP PROTEIN-RELATED"/>
    <property type="match status" value="1"/>
</dbReference>
<evidence type="ECO:0000256" key="1">
    <source>
        <dbReference type="ARBA" id="ARBA00004123"/>
    </source>
</evidence>
<dbReference type="InterPro" id="IPR033270">
    <property type="entry name" value="VPRBP/DCAF1"/>
</dbReference>
<keyword evidence="2" id="KW-0539">Nucleus</keyword>
<name>A0A0D2J9V3_9CHLO</name>
<dbReference type="Gene3D" id="1.25.10.10">
    <property type="entry name" value="Leucine-rich Repeat Variant"/>
    <property type="match status" value="1"/>
</dbReference>
<dbReference type="RefSeq" id="XP_013895562.1">
    <property type="nucleotide sequence ID" value="XM_014040108.1"/>
</dbReference>
<dbReference type="AlphaFoldDB" id="A0A0D2J9V3"/>
<feature type="region of interest" description="Disordered" evidence="3">
    <location>
        <begin position="219"/>
        <end position="242"/>
    </location>
</feature>
<reference evidence="4 5" key="1">
    <citation type="journal article" date="2013" name="BMC Genomics">
        <title>Reconstruction of the lipid metabolism for the microalga Monoraphidium neglectum from its genome sequence reveals characteristics suitable for biofuel production.</title>
        <authorList>
            <person name="Bogen C."/>
            <person name="Al-Dilaimi A."/>
            <person name="Albersmeier A."/>
            <person name="Wichmann J."/>
            <person name="Grundmann M."/>
            <person name="Rupp O."/>
            <person name="Lauersen K.J."/>
            <person name="Blifernez-Klassen O."/>
            <person name="Kalinowski J."/>
            <person name="Goesmann A."/>
            <person name="Mussgnug J.H."/>
            <person name="Kruse O."/>
        </authorList>
    </citation>
    <scope>NUCLEOTIDE SEQUENCE [LARGE SCALE GENOMIC DNA]</scope>
    <source>
        <strain evidence="4 5">SAG 48.87</strain>
    </source>
</reference>
<feature type="compositionally biased region" description="Low complexity" evidence="3">
    <location>
        <begin position="219"/>
        <end position="232"/>
    </location>
</feature>
<proteinExistence type="predicted"/>
<protein>
    <submittedName>
        <fullName evidence="4">HIV-1 Vpr-binding protein</fullName>
    </submittedName>
</protein>
<dbReference type="Proteomes" id="UP000054498">
    <property type="component" value="Unassembled WGS sequence"/>
</dbReference>
<comment type="subcellular location">
    <subcellularLocation>
        <location evidence="1">Nucleus</location>
    </subcellularLocation>
</comment>
<dbReference type="OrthoDB" id="538838at2759"/>
<organism evidence="4 5">
    <name type="scientific">Monoraphidium neglectum</name>
    <dbReference type="NCBI Taxonomy" id="145388"/>
    <lineage>
        <taxon>Eukaryota</taxon>
        <taxon>Viridiplantae</taxon>
        <taxon>Chlorophyta</taxon>
        <taxon>core chlorophytes</taxon>
        <taxon>Chlorophyceae</taxon>
        <taxon>CS clade</taxon>
        <taxon>Sphaeropleales</taxon>
        <taxon>Selenastraceae</taxon>
        <taxon>Monoraphidium</taxon>
    </lineage>
</organism>